<dbReference type="InterPro" id="IPR000595">
    <property type="entry name" value="cNMP-bd_dom"/>
</dbReference>
<dbReference type="SUPFAM" id="SSF46785">
    <property type="entry name" value="Winged helix' DNA-binding domain"/>
    <property type="match status" value="1"/>
</dbReference>
<protein>
    <submittedName>
        <fullName evidence="2">Crp/Fnr family transcriptional regulator</fullName>
    </submittedName>
</protein>
<dbReference type="SUPFAM" id="SSF51206">
    <property type="entry name" value="cAMP-binding domain-like"/>
    <property type="match status" value="1"/>
</dbReference>
<proteinExistence type="predicted"/>
<dbReference type="InterPro" id="IPR014710">
    <property type="entry name" value="RmlC-like_jellyroll"/>
</dbReference>
<dbReference type="AlphaFoldDB" id="A0A940PFJ3"/>
<evidence type="ECO:0000313" key="3">
    <source>
        <dbReference type="Proteomes" id="UP000674938"/>
    </source>
</evidence>
<gene>
    <name evidence="2" type="ORF">I6N95_23150</name>
</gene>
<dbReference type="PROSITE" id="PS50042">
    <property type="entry name" value="CNMP_BINDING_3"/>
    <property type="match status" value="1"/>
</dbReference>
<dbReference type="Proteomes" id="UP000674938">
    <property type="component" value="Unassembled WGS sequence"/>
</dbReference>
<dbReference type="Gene3D" id="2.60.120.10">
    <property type="entry name" value="Jelly Rolls"/>
    <property type="match status" value="1"/>
</dbReference>
<dbReference type="InterPro" id="IPR036390">
    <property type="entry name" value="WH_DNA-bd_sf"/>
</dbReference>
<dbReference type="InterPro" id="IPR018490">
    <property type="entry name" value="cNMP-bd_dom_sf"/>
</dbReference>
<reference evidence="2" key="1">
    <citation type="submission" date="2020-12" db="EMBL/GenBank/DDBJ databases">
        <title>Vagococcus allomyrinae sp. nov. and Enterococcus lavae sp. nov., isolated from the larvae of Allomyrina dichotoma.</title>
        <authorList>
            <person name="Lee S.D."/>
        </authorList>
    </citation>
    <scope>NUCLEOTIDE SEQUENCE</scope>
    <source>
        <strain evidence="2">BWB3-3</strain>
    </source>
</reference>
<comment type="caution">
    <text evidence="2">The sequence shown here is derived from an EMBL/GenBank/DDBJ whole genome shotgun (WGS) entry which is preliminary data.</text>
</comment>
<feature type="domain" description="Cyclic nucleotide-binding" evidence="1">
    <location>
        <begin position="9"/>
        <end position="128"/>
    </location>
</feature>
<name>A0A940PFJ3_9ENTE</name>
<organism evidence="2 3">
    <name type="scientific">Vagococcus allomyrinae</name>
    <dbReference type="NCBI Taxonomy" id="2794353"/>
    <lineage>
        <taxon>Bacteria</taxon>
        <taxon>Bacillati</taxon>
        <taxon>Bacillota</taxon>
        <taxon>Bacilli</taxon>
        <taxon>Lactobacillales</taxon>
        <taxon>Enterococcaceae</taxon>
        <taxon>Vagococcus</taxon>
    </lineage>
</organism>
<keyword evidence="3" id="KW-1185">Reference proteome</keyword>
<evidence type="ECO:0000259" key="1">
    <source>
        <dbReference type="PROSITE" id="PS50042"/>
    </source>
</evidence>
<accession>A0A940PFJ3</accession>
<sequence>MEHYKNNKDIIDYLTSKELAPHTFQKLHLTKDELVITTYEKTESLFLLEQGLASVEILDDSRHYISAFIFENDFFGLDAFSSFPTKGHAIRIISPTANIIKIKKDTLLTALSQKPELYELLLTNFADIFQRHYYFLDFLNLMPVERIKATLQYLSDFISEPTEDGHLQLPKEITQSILARFCRTSQPRVSTSLKELHNTGFLLTKSAPFLIA</sequence>
<dbReference type="RefSeq" id="WP_209531899.1">
    <property type="nucleotide sequence ID" value="NZ_JAEEGA010000020.1"/>
</dbReference>
<dbReference type="EMBL" id="JAEEGA010000020">
    <property type="protein sequence ID" value="MBP1043930.1"/>
    <property type="molecule type" value="Genomic_DNA"/>
</dbReference>
<evidence type="ECO:0000313" key="2">
    <source>
        <dbReference type="EMBL" id="MBP1043930.1"/>
    </source>
</evidence>